<protein>
    <submittedName>
        <fullName evidence="2">Methyltransferase domain-containing protein</fullName>
    </submittedName>
</protein>
<keyword evidence="3" id="KW-1185">Reference proteome</keyword>
<dbReference type="SUPFAM" id="SSF53335">
    <property type="entry name" value="S-adenosyl-L-methionine-dependent methyltransferases"/>
    <property type="match status" value="1"/>
</dbReference>
<dbReference type="Gene3D" id="3.40.50.150">
    <property type="entry name" value="Vaccinia Virus protein VP39"/>
    <property type="match status" value="1"/>
</dbReference>
<proteinExistence type="predicted"/>
<dbReference type="GO" id="GO:0032259">
    <property type="term" value="P:methylation"/>
    <property type="evidence" value="ECO:0007669"/>
    <property type="project" value="UniProtKB-KW"/>
</dbReference>
<feature type="domain" description="Methyltransferase" evidence="1">
    <location>
        <begin position="79"/>
        <end position="173"/>
    </location>
</feature>
<evidence type="ECO:0000313" key="2">
    <source>
        <dbReference type="EMBL" id="SHI13511.1"/>
    </source>
</evidence>
<dbReference type="InterPro" id="IPR041698">
    <property type="entry name" value="Methyltransf_25"/>
</dbReference>
<dbReference type="STRING" id="1121409.SAMN02745124_04253"/>
<dbReference type="Pfam" id="PF13649">
    <property type="entry name" value="Methyltransf_25"/>
    <property type="match status" value="1"/>
</dbReference>
<sequence>MKNPRIALAQLMLRTGSMIKSLAMMVMRPEDLIEFGRMSYASQNTVARWSNPSFLQDGLNSFEQHLLQHCPVRSGKLLLLGVGGGREALSLAQRGYRVTGVDFVADMVDQAKANAARFGYSIDGLVQEISTLDIPSTSFDMCWISKYMYSSIPTRSRRIEMLKLIARGLRDDGTFVCQFHWNPCLLLSERSTRLHRIVAALTRGYRQYEPGDRLWAHQEFLHVFHDETSLREEFIAGDFNIIQMITNEDDVMGGAVLRKRGENQ</sequence>
<reference evidence="2 3" key="1">
    <citation type="submission" date="2016-11" db="EMBL/GenBank/DDBJ databases">
        <authorList>
            <person name="Jaros S."/>
            <person name="Januszkiewicz K."/>
            <person name="Wedrychowicz H."/>
        </authorList>
    </citation>
    <scope>NUCLEOTIDE SEQUENCE [LARGE SCALE GENOMIC DNA]</scope>
    <source>
        <strain evidence="2 3">DSM 9705</strain>
    </source>
</reference>
<dbReference type="GO" id="GO:0008168">
    <property type="term" value="F:methyltransferase activity"/>
    <property type="evidence" value="ECO:0007669"/>
    <property type="project" value="UniProtKB-KW"/>
</dbReference>
<gene>
    <name evidence="2" type="ORF">SAMN02745124_04253</name>
</gene>
<name>A0A1M5YNJ8_9BACT</name>
<keyword evidence="2" id="KW-0808">Transferase</keyword>
<keyword evidence="2" id="KW-0489">Methyltransferase</keyword>
<dbReference type="EMBL" id="FQXS01000045">
    <property type="protein sequence ID" value="SHI13511.1"/>
    <property type="molecule type" value="Genomic_DNA"/>
</dbReference>
<organism evidence="2 3">
    <name type="scientific">Desulfofustis glycolicus DSM 9705</name>
    <dbReference type="NCBI Taxonomy" id="1121409"/>
    <lineage>
        <taxon>Bacteria</taxon>
        <taxon>Pseudomonadati</taxon>
        <taxon>Thermodesulfobacteriota</taxon>
        <taxon>Desulfobulbia</taxon>
        <taxon>Desulfobulbales</taxon>
        <taxon>Desulfocapsaceae</taxon>
        <taxon>Desulfofustis</taxon>
    </lineage>
</organism>
<dbReference type="AlphaFoldDB" id="A0A1M5YNJ8"/>
<dbReference type="CDD" id="cd02440">
    <property type="entry name" value="AdoMet_MTases"/>
    <property type="match status" value="1"/>
</dbReference>
<accession>A0A1M5YNJ8</accession>
<dbReference type="Proteomes" id="UP000184139">
    <property type="component" value="Unassembled WGS sequence"/>
</dbReference>
<dbReference type="InterPro" id="IPR029063">
    <property type="entry name" value="SAM-dependent_MTases_sf"/>
</dbReference>
<evidence type="ECO:0000259" key="1">
    <source>
        <dbReference type="Pfam" id="PF13649"/>
    </source>
</evidence>
<evidence type="ECO:0000313" key="3">
    <source>
        <dbReference type="Proteomes" id="UP000184139"/>
    </source>
</evidence>